<keyword evidence="4" id="KW-1185">Reference proteome</keyword>
<protein>
    <recommendedName>
        <fullName evidence="2">RING-type domain-containing protein</fullName>
    </recommendedName>
</protein>
<gene>
    <name evidence="3" type="ORF">TVAG_195680</name>
</gene>
<reference evidence="3" key="2">
    <citation type="journal article" date="2007" name="Science">
        <title>Draft genome sequence of the sexually transmitted pathogen Trichomonas vaginalis.</title>
        <authorList>
            <person name="Carlton J.M."/>
            <person name="Hirt R.P."/>
            <person name="Silva J.C."/>
            <person name="Delcher A.L."/>
            <person name="Schatz M."/>
            <person name="Zhao Q."/>
            <person name="Wortman J.R."/>
            <person name="Bidwell S.L."/>
            <person name="Alsmark U.C.M."/>
            <person name="Besteiro S."/>
            <person name="Sicheritz-Ponten T."/>
            <person name="Noel C.J."/>
            <person name="Dacks J.B."/>
            <person name="Foster P.G."/>
            <person name="Simillion C."/>
            <person name="Van de Peer Y."/>
            <person name="Miranda-Saavedra D."/>
            <person name="Barton G.J."/>
            <person name="Westrop G.D."/>
            <person name="Mueller S."/>
            <person name="Dessi D."/>
            <person name="Fiori P.L."/>
            <person name="Ren Q."/>
            <person name="Paulsen I."/>
            <person name="Zhang H."/>
            <person name="Bastida-Corcuera F.D."/>
            <person name="Simoes-Barbosa A."/>
            <person name="Brown M.T."/>
            <person name="Hayes R.D."/>
            <person name="Mukherjee M."/>
            <person name="Okumura C.Y."/>
            <person name="Schneider R."/>
            <person name="Smith A.J."/>
            <person name="Vanacova S."/>
            <person name="Villalvazo M."/>
            <person name="Haas B.J."/>
            <person name="Pertea M."/>
            <person name="Feldblyum T.V."/>
            <person name="Utterback T.R."/>
            <person name="Shu C.L."/>
            <person name="Osoegawa K."/>
            <person name="de Jong P.J."/>
            <person name="Hrdy I."/>
            <person name="Horvathova L."/>
            <person name="Zubacova Z."/>
            <person name="Dolezal P."/>
            <person name="Malik S.B."/>
            <person name="Logsdon J.M. Jr."/>
            <person name="Henze K."/>
            <person name="Gupta A."/>
            <person name="Wang C.C."/>
            <person name="Dunne R.L."/>
            <person name="Upcroft J.A."/>
            <person name="Upcroft P."/>
            <person name="White O."/>
            <person name="Salzberg S.L."/>
            <person name="Tang P."/>
            <person name="Chiu C.-H."/>
            <person name="Lee Y.-S."/>
            <person name="Embley T.M."/>
            <person name="Coombs G.H."/>
            <person name="Mottram J.C."/>
            <person name="Tachezy J."/>
            <person name="Fraser-Liggett C.M."/>
            <person name="Johnson P.J."/>
        </authorList>
    </citation>
    <scope>NUCLEOTIDE SEQUENCE [LARGE SCALE GENOMIC DNA]</scope>
    <source>
        <strain evidence="3">G3</strain>
    </source>
</reference>
<reference evidence="3" key="1">
    <citation type="submission" date="2006-10" db="EMBL/GenBank/DDBJ databases">
        <authorList>
            <person name="Amadeo P."/>
            <person name="Zhao Q."/>
            <person name="Wortman J."/>
            <person name="Fraser-Liggett C."/>
            <person name="Carlton J."/>
        </authorList>
    </citation>
    <scope>NUCLEOTIDE SEQUENCE</scope>
    <source>
        <strain evidence="3">G3</strain>
    </source>
</reference>
<dbReference type="Proteomes" id="UP000001542">
    <property type="component" value="Unassembled WGS sequence"/>
</dbReference>
<dbReference type="VEuPathDB" id="TrichDB:TVAGG3_0403890"/>
<dbReference type="SUPFAM" id="SSF57850">
    <property type="entry name" value="RING/U-box"/>
    <property type="match status" value="1"/>
</dbReference>
<feature type="domain" description="RING-type" evidence="2">
    <location>
        <begin position="66"/>
        <end position="106"/>
    </location>
</feature>
<dbReference type="InParanoid" id="A2ETK7"/>
<keyword evidence="1" id="KW-0862">Zinc</keyword>
<organism evidence="3 4">
    <name type="scientific">Trichomonas vaginalis (strain ATCC PRA-98 / G3)</name>
    <dbReference type="NCBI Taxonomy" id="412133"/>
    <lineage>
        <taxon>Eukaryota</taxon>
        <taxon>Metamonada</taxon>
        <taxon>Parabasalia</taxon>
        <taxon>Trichomonadida</taxon>
        <taxon>Trichomonadidae</taxon>
        <taxon>Trichomonas</taxon>
    </lineage>
</organism>
<dbReference type="EMBL" id="DS113488">
    <property type="protein sequence ID" value="EAY03975.1"/>
    <property type="molecule type" value="Genomic_DNA"/>
</dbReference>
<evidence type="ECO:0000313" key="3">
    <source>
        <dbReference type="EMBL" id="EAY03975.1"/>
    </source>
</evidence>
<dbReference type="GO" id="GO:0008270">
    <property type="term" value="F:zinc ion binding"/>
    <property type="evidence" value="ECO:0007669"/>
    <property type="project" value="UniProtKB-KW"/>
</dbReference>
<name>A2ETK7_TRIV3</name>
<dbReference type="InterPro" id="IPR013083">
    <property type="entry name" value="Znf_RING/FYVE/PHD"/>
</dbReference>
<dbReference type="VEuPathDB" id="TrichDB:TVAG_195680"/>
<evidence type="ECO:0000256" key="1">
    <source>
        <dbReference type="PROSITE-ProRule" id="PRU00175"/>
    </source>
</evidence>
<keyword evidence="1" id="KW-0479">Metal-binding</keyword>
<accession>A2ETK7</accession>
<dbReference type="RefSeq" id="XP_001316198.1">
    <property type="nucleotide sequence ID" value="XM_001316163.1"/>
</dbReference>
<dbReference type="Gene3D" id="3.30.40.10">
    <property type="entry name" value="Zinc/RING finger domain, C3HC4 (zinc finger)"/>
    <property type="match status" value="1"/>
</dbReference>
<sequence>MGEECTDIHCPYLHFQSLNINQGQVLRYLDAFDLKKETENGATQLLDSPESHITFTNNFSIKPIICQICYEIVKPEEAVKFNCCQVYCCKKCQETWKYKNCCPICNSSEHFQPNSEEIAEEVKKANKIFSIYKYEKEIIQ</sequence>
<evidence type="ECO:0000259" key="2">
    <source>
        <dbReference type="PROSITE" id="PS50089"/>
    </source>
</evidence>
<dbReference type="PROSITE" id="PS50089">
    <property type="entry name" value="ZF_RING_2"/>
    <property type="match status" value="1"/>
</dbReference>
<dbReference type="AlphaFoldDB" id="A2ETK7"/>
<evidence type="ECO:0000313" key="4">
    <source>
        <dbReference type="Proteomes" id="UP000001542"/>
    </source>
</evidence>
<dbReference type="KEGG" id="tva:4761823"/>
<keyword evidence="1" id="KW-0863">Zinc-finger</keyword>
<dbReference type="InterPro" id="IPR001841">
    <property type="entry name" value="Znf_RING"/>
</dbReference>
<proteinExistence type="predicted"/>